<reference evidence="1 2" key="1">
    <citation type="submission" date="2021-01" db="EMBL/GenBank/DDBJ databases">
        <title>WGS of actinomycetes isolated from Thailand.</title>
        <authorList>
            <person name="Thawai C."/>
        </authorList>
    </citation>
    <scope>NUCLEOTIDE SEQUENCE [LARGE SCALE GENOMIC DNA]</scope>
    <source>
        <strain evidence="1 2">CH5-8</strain>
    </source>
</reference>
<protein>
    <submittedName>
        <fullName evidence="1">Uncharacterized protein</fullName>
    </submittedName>
</protein>
<comment type="caution">
    <text evidence="1">The sequence shown here is derived from an EMBL/GenBank/DDBJ whole genome shotgun (WGS) entry which is preliminary data.</text>
</comment>
<organism evidence="1 2">
    <name type="scientific">Streptomyces musisoli</name>
    <dbReference type="NCBI Taxonomy" id="2802280"/>
    <lineage>
        <taxon>Bacteria</taxon>
        <taxon>Bacillati</taxon>
        <taxon>Actinomycetota</taxon>
        <taxon>Actinomycetes</taxon>
        <taxon>Kitasatosporales</taxon>
        <taxon>Streptomycetaceae</taxon>
        <taxon>Streptomyces</taxon>
    </lineage>
</organism>
<gene>
    <name evidence="1" type="ORF">JK361_25965</name>
</gene>
<accession>A0ABS1P6J6</accession>
<evidence type="ECO:0000313" key="1">
    <source>
        <dbReference type="EMBL" id="MBL1107993.1"/>
    </source>
</evidence>
<dbReference type="EMBL" id="JAERRH010000010">
    <property type="protein sequence ID" value="MBL1107993.1"/>
    <property type="molecule type" value="Genomic_DNA"/>
</dbReference>
<sequence>MTGPIVRLPVYLQVGSSAEPCEAGWVEFEVGSDTETSIRSAVAAVLREAADGLDRLPTDDEEAPDAAAHG</sequence>
<dbReference type="RefSeq" id="WP_201822254.1">
    <property type="nucleotide sequence ID" value="NZ_JAERRH010000010.1"/>
</dbReference>
<name>A0ABS1P6J6_9ACTN</name>
<keyword evidence="2" id="KW-1185">Reference proteome</keyword>
<dbReference type="Proteomes" id="UP000621386">
    <property type="component" value="Unassembled WGS sequence"/>
</dbReference>
<evidence type="ECO:0000313" key="2">
    <source>
        <dbReference type="Proteomes" id="UP000621386"/>
    </source>
</evidence>
<proteinExistence type="predicted"/>